<keyword evidence="1" id="KW-0472">Membrane</keyword>
<feature type="transmembrane region" description="Helical" evidence="1">
    <location>
        <begin position="110"/>
        <end position="128"/>
    </location>
</feature>
<evidence type="ECO:0000313" key="3">
    <source>
        <dbReference type="Proteomes" id="UP000239047"/>
    </source>
</evidence>
<dbReference type="Proteomes" id="UP000239047">
    <property type="component" value="Unassembled WGS sequence"/>
</dbReference>
<gene>
    <name evidence="2" type="ORF">C4B60_11325</name>
</gene>
<accession>A0A2S5GB01</accession>
<evidence type="ECO:0000313" key="2">
    <source>
        <dbReference type="EMBL" id="PPA70170.1"/>
    </source>
</evidence>
<dbReference type="AlphaFoldDB" id="A0A2S5GB01"/>
<comment type="caution">
    <text evidence="2">The sequence shown here is derived from an EMBL/GenBank/DDBJ whole genome shotgun (WGS) entry which is preliminary data.</text>
</comment>
<reference evidence="2 3" key="1">
    <citation type="submission" date="2018-02" db="EMBL/GenBank/DDBJ databases">
        <title>Jeotgalibacillus proteolyticum sp. nov. a protease producing bacterium isolated from ocean sediments of Laizhou Bay.</title>
        <authorList>
            <person name="Li Y."/>
        </authorList>
    </citation>
    <scope>NUCLEOTIDE SEQUENCE [LARGE SCALE GENOMIC DNA]</scope>
    <source>
        <strain evidence="2 3">22-7</strain>
    </source>
</reference>
<protein>
    <recommendedName>
        <fullName evidence="4">TrbC/VirB2 family protein</fullName>
    </recommendedName>
</protein>
<name>A0A2S5GB01_9BACL</name>
<keyword evidence="1" id="KW-0812">Transmembrane</keyword>
<feature type="transmembrane region" description="Helical" evidence="1">
    <location>
        <begin position="78"/>
        <end position="98"/>
    </location>
</feature>
<dbReference type="EMBL" id="PREZ01000004">
    <property type="protein sequence ID" value="PPA70170.1"/>
    <property type="molecule type" value="Genomic_DNA"/>
</dbReference>
<sequence length="134" mass="14565">MFKKEKITSMSFKEFMNSKRQPVTENKKQRQLATALIVGSVFLTALFDPTAASANAVDGMVAEKVVRAFDPVIQLVQALSYPVGLTMMLGGGLFMMIGNSERGLAMIQKAGMGYVLIQMLPLLMDLLVDIAGSM</sequence>
<proteinExistence type="predicted"/>
<keyword evidence="3" id="KW-1185">Reference proteome</keyword>
<evidence type="ECO:0008006" key="4">
    <source>
        <dbReference type="Google" id="ProtNLM"/>
    </source>
</evidence>
<keyword evidence="1" id="KW-1133">Transmembrane helix</keyword>
<dbReference type="OrthoDB" id="2454059at2"/>
<dbReference type="RefSeq" id="WP_104058119.1">
    <property type="nucleotide sequence ID" value="NZ_PREZ01000004.1"/>
</dbReference>
<evidence type="ECO:0000256" key="1">
    <source>
        <dbReference type="SAM" id="Phobius"/>
    </source>
</evidence>
<organism evidence="2 3">
    <name type="scientific">Jeotgalibacillus proteolyticus</name>
    <dbReference type="NCBI Taxonomy" id="2082395"/>
    <lineage>
        <taxon>Bacteria</taxon>
        <taxon>Bacillati</taxon>
        <taxon>Bacillota</taxon>
        <taxon>Bacilli</taxon>
        <taxon>Bacillales</taxon>
        <taxon>Caryophanaceae</taxon>
        <taxon>Jeotgalibacillus</taxon>
    </lineage>
</organism>